<dbReference type="RefSeq" id="WP_307163648.1">
    <property type="nucleotide sequence ID" value="NZ_JAUSWV010000002.1"/>
</dbReference>
<dbReference type="Pfam" id="PF21074">
    <property type="entry name" value="GDH_C"/>
    <property type="match status" value="1"/>
</dbReference>
<evidence type="ECO:0000313" key="7">
    <source>
        <dbReference type="EMBL" id="MDQ0581387.1"/>
    </source>
</evidence>
<evidence type="ECO:0000313" key="8">
    <source>
        <dbReference type="Proteomes" id="UP001230654"/>
    </source>
</evidence>
<dbReference type="EMBL" id="JAUSWV010000002">
    <property type="protein sequence ID" value="MDQ0581387.1"/>
    <property type="molecule type" value="Genomic_DNA"/>
</dbReference>
<dbReference type="Proteomes" id="UP001230654">
    <property type="component" value="Unassembled WGS sequence"/>
</dbReference>
<evidence type="ECO:0000259" key="5">
    <source>
        <dbReference type="Pfam" id="PF21076"/>
    </source>
</evidence>
<dbReference type="Pfam" id="PF21076">
    <property type="entry name" value="GDH_ACT2"/>
    <property type="match status" value="1"/>
</dbReference>
<dbReference type="InterPro" id="IPR049056">
    <property type="entry name" value="NAD_Glu_DH_HM3"/>
</dbReference>
<dbReference type="InterPro" id="IPR048381">
    <property type="entry name" value="GDH_C"/>
</dbReference>
<sequence length="1648" mass="183689">MQTKLDEAKAELLERAARVAENSPVGGHLPTGTTSEGTPGTPDHATLLAFLQRYYLHTAQEDLNGRDPVDVFGAALSHYRLAENRPQGTANVRVHTPTVEENGWTCSHSVVEVVTDDMPFLVDSVTNELTRQGRGIHLVIHPQVVVRRDVAGKLIEVLSAAPAAADLPHDGHVESWIHVEIDRETDRADLKQITADLVRVLSDVREAVEDWEKMRDTALRVADHLQEEPVPGDLARPDVDEARELLRWLAADHFTFLGYREYQLRGDDSLAAVPGTGLGILRSDPHHADADSHPVSPSFERLPADARAKAREHKLLVLTKANSRATVHRPSYLDYVGVKKFDKEGNVVGERRFLGLFSSAAYTESVVRVPVVRRKVEAVLKGAGFSPNSHDGRDLLQIMETYPRDELFQTPVDELRSIVTSVLYLQERRRLRLYLRQDEYGRYYSAIVYLPRDRYTTGVRLRIIDILKEELGGTNVDFTAWNTESILSRLHFVVRVPQGTELPELSDADKERIEARLVEAARSWADAFQEALNAELGEERAAELLRRYNNAFTEGYKADHSPRSAVADLCHLERLTEERNFSLSLYEPVGAAPGERRFKIYRKGDAISLSAVLPVLNRLGVEVIDERPYELRCADRSNAWIYDFGLRIPKSLAGPGGDFLGDDGRERFQEAFSATWTGKAENDGFNALVLGAGLHWRQAMVLRAYAKYLRQAGSTFSQDYMEDTLRTNVHTTRLLVSLFEARMSPDRQRAGHEIVDALLEELDAALDQVASLDEDRILRSFLTVIKATLRTNFFQERADGEPHDYVSMKFDPQAIPDLPAPRPAFEIWVYSPQVEGVHLRFGKVARGGLRWSDRREDFRTEVLGLVKAQMVKNTVIVPVGAKGGFVAKQLPDPGVDRDAWLAEGISSYKTFISALLDITDNMVGGEVVPPADVVRHDEDDTYLVVAADKGTATFSDIANQVAESYNFWLGDAFASGGSAGYDHKGMGITARGAWESVKRHFRELGVDTQTQDFTVVGIGDMSGDVFGNGMLLSEHIRLVAAFDHRHIFIDPKPDAATSYAERRRLFELPRSSWADYNGDLISAGGGVFPRTAKAIPVNGHIREALGIEAGVTKLTPADLMKAILRARVDLLWNGGIGTYVKSGAESNADVGDKANDPIRVDGADLRVRVVGEGGNLGLTQLGRIEFALHGGKINTDAIDNSAGVDTSDHEVNIKILLNGLVGEGDMTVKQRNKLLAEMTDEVGALVLRNNYAQNTAIANALAQSKDMLHAQQRFMRHLVREKHLDRALEFLPTDRQIRERLGAGQGLTSPETAVLMAYTKITVSDELLHTSLPDDPYLRGLLHAYFPTALRERFPDGIDSHPLRREITTTVLVNDTVNTGGTTYLHRLREETGASLEEIVRAQTAARAIFRSAPVWDAVEELDNRVEADVQTRIRLHSRRLVERGTRWLLNNRPQPLQLAETVDFFVERVEQVWSQLTKLLRGADLEWWQRIHDELADAGVPDELATRVAGFSSAFPALDIVSVADRMGRDPLDVAEVYYDLADRLHISQLMDRIIELPRADRWQSMARASIREDLYAAHAALTADVLAVGNGTSTPEQRFKAWDEKNAAILGRARTTLEEIQSSETFDLANLSVAMRTMRTLLRTHS</sequence>
<dbReference type="InterPro" id="IPR049064">
    <property type="entry name" value="NAD_Glu_DH_ACT3"/>
</dbReference>
<accession>A0ABU0NQG0</accession>
<dbReference type="SUPFAM" id="SSF53223">
    <property type="entry name" value="Aminoacid dehydrogenase-like, N-terminal domain"/>
    <property type="match status" value="1"/>
</dbReference>
<evidence type="ECO:0000259" key="2">
    <source>
        <dbReference type="Pfam" id="PF05088"/>
    </source>
</evidence>
<dbReference type="InterPro" id="IPR049062">
    <property type="entry name" value="NAD_Glu_DH_ACT2"/>
</dbReference>
<feature type="domain" description="NAD-glutamate dehydrogenase catalytic" evidence="2">
    <location>
        <begin position="762"/>
        <end position="1259"/>
    </location>
</feature>
<proteinExistence type="predicted"/>
<dbReference type="PIRSF" id="PIRSF036761">
    <property type="entry name" value="GDH_Mll4104"/>
    <property type="match status" value="1"/>
</dbReference>
<feature type="region of interest" description="Disordered" evidence="1">
    <location>
        <begin position="18"/>
        <end position="42"/>
    </location>
</feature>
<dbReference type="Pfam" id="PF21075">
    <property type="entry name" value="GDH_ACT1"/>
    <property type="match status" value="1"/>
</dbReference>
<dbReference type="PANTHER" id="PTHR43403:SF1">
    <property type="entry name" value="NAD-SPECIFIC GLUTAMATE DEHYDROGENASE"/>
    <property type="match status" value="1"/>
</dbReference>
<keyword evidence="8" id="KW-1185">Reference proteome</keyword>
<dbReference type="EC" id="1.4.1.2" evidence="7"/>
<dbReference type="PANTHER" id="PTHR43403">
    <property type="entry name" value="NAD-SPECIFIC GLUTAMATE DEHYDROGENASE"/>
    <property type="match status" value="1"/>
</dbReference>
<feature type="compositionally biased region" description="Low complexity" evidence="1">
    <location>
        <begin position="30"/>
        <end position="42"/>
    </location>
</feature>
<evidence type="ECO:0000259" key="6">
    <source>
        <dbReference type="Pfam" id="PF21077"/>
    </source>
</evidence>
<feature type="domain" description="NAD-glutamate dehydrogenase ACT2" evidence="5">
    <location>
        <begin position="432"/>
        <end position="524"/>
    </location>
</feature>
<dbReference type="SUPFAM" id="SSF51735">
    <property type="entry name" value="NAD(P)-binding Rossmann-fold domains"/>
    <property type="match status" value="1"/>
</dbReference>
<evidence type="ECO:0000259" key="3">
    <source>
        <dbReference type="Pfam" id="PF21074"/>
    </source>
</evidence>
<dbReference type="InterPro" id="IPR049059">
    <property type="entry name" value="NAD_Glu_DH_HM1"/>
</dbReference>
<dbReference type="InterPro" id="IPR036291">
    <property type="entry name" value="NAD(P)-bd_dom_sf"/>
</dbReference>
<comment type="caution">
    <text evidence="7">The sequence shown here is derived from an EMBL/GenBank/DDBJ whole genome shotgun (WGS) entry which is preliminary data.</text>
</comment>
<feature type="domain" description="NAD-glutamate dehydrogenase ACT3" evidence="6">
    <location>
        <begin position="581"/>
        <end position="651"/>
    </location>
</feature>
<dbReference type="InterPro" id="IPR024727">
    <property type="entry name" value="NAD_Glu_DH_N_ACT1"/>
</dbReference>
<dbReference type="Pfam" id="PF21077">
    <property type="entry name" value="GDH_ACT3"/>
    <property type="match status" value="1"/>
</dbReference>
<dbReference type="InterPro" id="IPR007780">
    <property type="entry name" value="NAD_Glu_DH_bac"/>
</dbReference>
<feature type="domain" description="NAD-glutamate dehydrogenase N-terminal ACT1" evidence="4">
    <location>
        <begin position="50"/>
        <end position="197"/>
    </location>
</feature>
<evidence type="ECO:0000256" key="1">
    <source>
        <dbReference type="SAM" id="MobiDB-lite"/>
    </source>
</evidence>
<dbReference type="Pfam" id="PF21079">
    <property type="entry name" value="GDH_HM2"/>
    <property type="match status" value="1"/>
</dbReference>
<feature type="domain" description="NAD-specific glutamate dehydrogenase C-terminal" evidence="3">
    <location>
        <begin position="1304"/>
        <end position="1641"/>
    </location>
</feature>
<dbReference type="InterPro" id="IPR028971">
    <property type="entry name" value="NAD-GDH_cat"/>
</dbReference>
<dbReference type="GO" id="GO:0004352">
    <property type="term" value="F:glutamate dehydrogenase (NAD+) activity"/>
    <property type="evidence" value="ECO:0007669"/>
    <property type="project" value="UniProtKB-EC"/>
</dbReference>
<gene>
    <name evidence="7" type="ORF">QF030_003565</name>
</gene>
<dbReference type="InterPro" id="IPR049058">
    <property type="entry name" value="NAD_Glu_DH_HM2"/>
</dbReference>
<evidence type="ECO:0000259" key="4">
    <source>
        <dbReference type="Pfam" id="PF21075"/>
    </source>
</evidence>
<keyword evidence="7" id="KW-0560">Oxidoreductase</keyword>
<dbReference type="InterPro" id="IPR046346">
    <property type="entry name" value="Aminoacid_DH-like_N_sf"/>
</dbReference>
<name>A0ABU0NQG0_STRRH</name>
<protein>
    <submittedName>
        <fullName evidence="7">Glutamate dehydrogenase</fullName>
        <ecNumber evidence="7">1.4.1.2</ecNumber>
    </submittedName>
</protein>
<dbReference type="Pfam" id="PF21073">
    <property type="entry name" value="GDH_HM1"/>
    <property type="match status" value="1"/>
</dbReference>
<dbReference type="Pfam" id="PF05088">
    <property type="entry name" value="Bac_GDH_CD"/>
    <property type="match status" value="1"/>
</dbReference>
<dbReference type="Pfam" id="PF21078">
    <property type="entry name" value="GDH_HM3"/>
    <property type="match status" value="1"/>
</dbReference>
<reference evidence="7 8" key="1">
    <citation type="submission" date="2023-07" db="EMBL/GenBank/DDBJ databases">
        <title>Comparative genomics of wheat-associated soil bacteria to identify genetic determinants of phenazine resistance.</title>
        <authorList>
            <person name="Mouncey N."/>
        </authorList>
    </citation>
    <scope>NUCLEOTIDE SEQUENCE [LARGE SCALE GENOMIC DNA]</scope>
    <source>
        <strain evidence="7 8">B2I6</strain>
    </source>
</reference>
<organism evidence="7 8">
    <name type="scientific">Streptomyces rishiriensis</name>
    <dbReference type="NCBI Taxonomy" id="68264"/>
    <lineage>
        <taxon>Bacteria</taxon>
        <taxon>Bacillati</taxon>
        <taxon>Actinomycetota</taxon>
        <taxon>Actinomycetes</taxon>
        <taxon>Kitasatosporales</taxon>
        <taxon>Streptomycetaceae</taxon>
        <taxon>Streptomyces</taxon>
    </lineage>
</organism>